<sequence length="53" mass="6252">MICIVGDMRSPLFSWNKKKPHTHDIGVWDEFLGDDELTYNRFNPLFLDRAVGR</sequence>
<accession>A0ABR8GLI3</accession>
<gene>
    <name evidence="1" type="ORF">H6G81_06895</name>
</gene>
<dbReference type="EMBL" id="JACJTA010000010">
    <property type="protein sequence ID" value="MBD2604264.1"/>
    <property type="molecule type" value="Genomic_DNA"/>
</dbReference>
<dbReference type="Proteomes" id="UP000660380">
    <property type="component" value="Unassembled WGS sequence"/>
</dbReference>
<reference evidence="1 2" key="1">
    <citation type="journal article" date="2020" name="ISME J.">
        <title>Comparative genomics reveals insights into cyanobacterial evolution and habitat adaptation.</title>
        <authorList>
            <person name="Chen M.Y."/>
            <person name="Teng W.K."/>
            <person name="Zhao L."/>
            <person name="Hu C.X."/>
            <person name="Zhou Y.K."/>
            <person name="Han B.P."/>
            <person name="Song L.R."/>
            <person name="Shu W.S."/>
        </authorList>
    </citation>
    <scope>NUCLEOTIDE SEQUENCE [LARGE SCALE GENOMIC DNA]</scope>
    <source>
        <strain evidence="1 2">FACHB-248</strain>
    </source>
</reference>
<evidence type="ECO:0000313" key="2">
    <source>
        <dbReference type="Proteomes" id="UP000660380"/>
    </source>
</evidence>
<comment type="caution">
    <text evidence="1">The sequence shown here is derived from an EMBL/GenBank/DDBJ whole genome shotgun (WGS) entry which is preliminary data.</text>
</comment>
<organism evidence="1 2">
    <name type="scientific">Scytonema hofmannii FACHB-248</name>
    <dbReference type="NCBI Taxonomy" id="1842502"/>
    <lineage>
        <taxon>Bacteria</taxon>
        <taxon>Bacillati</taxon>
        <taxon>Cyanobacteriota</taxon>
        <taxon>Cyanophyceae</taxon>
        <taxon>Nostocales</taxon>
        <taxon>Scytonemataceae</taxon>
        <taxon>Scytonema</taxon>
    </lineage>
</organism>
<protein>
    <submittedName>
        <fullName evidence="1">Uncharacterized protein</fullName>
    </submittedName>
</protein>
<keyword evidence="2" id="KW-1185">Reference proteome</keyword>
<evidence type="ECO:0000313" key="1">
    <source>
        <dbReference type="EMBL" id="MBD2604264.1"/>
    </source>
</evidence>
<dbReference type="RefSeq" id="WP_186227555.1">
    <property type="nucleotide sequence ID" value="NZ_JACJTA010000010.1"/>
</dbReference>
<name>A0ABR8GLI3_9CYAN</name>
<proteinExistence type="predicted"/>